<evidence type="ECO:0000256" key="4">
    <source>
        <dbReference type="ARBA" id="ARBA00022840"/>
    </source>
</evidence>
<evidence type="ECO:0000256" key="5">
    <source>
        <dbReference type="SAM" id="MobiDB-lite"/>
    </source>
</evidence>
<dbReference type="EMBL" id="JBJUIK010000014">
    <property type="protein sequence ID" value="KAL3504598.1"/>
    <property type="molecule type" value="Genomic_DNA"/>
</dbReference>
<gene>
    <name evidence="7" type="ORF">ACH5RR_034439</name>
</gene>
<dbReference type="PROSITE" id="PS51194">
    <property type="entry name" value="HELICASE_CTER"/>
    <property type="match status" value="1"/>
</dbReference>
<organism evidence="7 8">
    <name type="scientific">Cinchona calisaya</name>
    <dbReference type="NCBI Taxonomy" id="153742"/>
    <lineage>
        <taxon>Eukaryota</taxon>
        <taxon>Viridiplantae</taxon>
        <taxon>Streptophyta</taxon>
        <taxon>Embryophyta</taxon>
        <taxon>Tracheophyta</taxon>
        <taxon>Spermatophyta</taxon>
        <taxon>Magnoliopsida</taxon>
        <taxon>eudicotyledons</taxon>
        <taxon>Gunneridae</taxon>
        <taxon>Pentapetalae</taxon>
        <taxon>asterids</taxon>
        <taxon>lamiids</taxon>
        <taxon>Gentianales</taxon>
        <taxon>Rubiaceae</taxon>
        <taxon>Cinchonoideae</taxon>
        <taxon>Cinchoneae</taxon>
        <taxon>Cinchona</taxon>
    </lineage>
</organism>
<dbReference type="GO" id="GO:0004386">
    <property type="term" value="F:helicase activity"/>
    <property type="evidence" value="ECO:0007669"/>
    <property type="project" value="UniProtKB-KW"/>
</dbReference>
<accession>A0ABD2YAW7</accession>
<dbReference type="AlphaFoldDB" id="A0ABD2YAW7"/>
<reference evidence="7 8" key="1">
    <citation type="submission" date="2024-11" db="EMBL/GenBank/DDBJ databases">
        <title>A near-complete genome assembly of Cinchona calisaya.</title>
        <authorList>
            <person name="Lian D.C."/>
            <person name="Zhao X.W."/>
            <person name="Wei L."/>
        </authorList>
    </citation>
    <scope>NUCLEOTIDE SEQUENCE [LARGE SCALE GENOMIC DNA]</scope>
    <source>
        <tissue evidence="7">Nenye</tissue>
    </source>
</reference>
<dbReference type="GO" id="GO:0016787">
    <property type="term" value="F:hydrolase activity"/>
    <property type="evidence" value="ECO:0007669"/>
    <property type="project" value="UniProtKB-KW"/>
</dbReference>
<dbReference type="GO" id="GO:0005524">
    <property type="term" value="F:ATP binding"/>
    <property type="evidence" value="ECO:0007669"/>
    <property type="project" value="UniProtKB-KW"/>
</dbReference>
<dbReference type="SUPFAM" id="SSF52540">
    <property type="entry name" value="P-loop containing nucleoside triphosphate hydrolases"/>
    <property type="match status" value="1"/>
</dbReference>
<feature type="domain" description="Helicase C-terminal" evidence="6">
    <location>
        <begin position="1"/>
        <end position="135"/>
    </location>
</feature>
<dbReference type="Proteomes" id="UP001630127">
    <property type="component" value="Unassembled WGS sequence"/>
</dbReference>
<evidence type="ECO:0000259" key="6">
    <source>
        <dbReference type="PROSITE" id="PS51194"/>
    </source>
</evidence>
<dbReference type="Pfam" id="PF00271">
    <property type="entry name" value="Helicase_C"/>
    <property type="match status" value="1"/>
</dbReference>
<evidence type="ECO:0000256" key="1">
    <source>
        <dbReference type="ARBA" id="ARBA00022741"/>
    </source>
</evidence>
<keyword evidence="1" id="KW-0547">Nucleotide-binding</keyword>
<sequence>MVFFNTMNSSRAVDHFLNENGISTVNYHGEVPAEERVENLEKFKSEGGDCSTLVCTDLAARGLDLDVDHVLMFDFQLTSIDYHHRTGRTARMGAKGKVTSLVAQKDQILTSHIEVAILTNESLDSLSVDSVKKDAASTRINEQKGKSEVVKSSKT</sequence>
<dbReference type="CDD" id="cd18787">
    <property type="entry name" value="SF2_C_DEAD"/>
    <property type="match status" value="1"/>
</dbReference>
<keyword evidence="4" id="KW-0067">ATP-binding</keyword>
<evidence type="ECO:0000256" key="3">
    <source>
        <dbReference type="ARBA" id="ARBA00022806"/>
    </source>
</evidence>
<proteinExistence type="predicted"/>
<evidence type="ECO:0000256" key="2">
    <source>
        <dbReference type="ARBA" id="ARBA00022801"/>
    </source>
</evidence>
<keyword evidence="2" id="KW-0378">Hydrolase</keyword>
<name>A0ABD2YAW7_9GENT</name>
<dbReference type="Gene3D" id="3.40.50.300">
    <property type="entry name" value="P-loop containing nucleotide triphosphate hydrolases"/>
    <property type="match status" value="1"/>
</dbReference>
<evidence type="ECO:0000313" key="8">
    <source>
        <dbReference type="Proteomes" id="UP001630127"/>
    </source>
</evidence>
<keyword evidence="3" id="KW-0347">Helicase</keyword>
<dbReference type="InterPro" id="IPR001650">
    <property type="entry name" value="Helicase_C-like"/>
</dbReference>
<dbReference type="SMART" id="SM00490">
    <property type="entry name" value="HELICc"/>
    <property type="match status" value="1"/>
</dbReference>
<evidence type="ECO:0000313" key="7">
    <source>
        <dbReference type="EMBL" id="KAL3504598.1"/>
    </source>
</evidence>
<dbReference type="PANTHER" id="PTHR47960">
    <property type="entry name" value="DEAD-BOX ATP-DEPENDENT RNA HELICASE 50"/>
    <property type="match status" value="1"/>
</dbReference>
<keyword evidence="8" id="KW-1185">Reference proteome</keyword>
<protein>
    <recommendedName>
        <fullName evidence="6">Helicase C-terminal domain-containing protein</fullName>
    </recommendedName>
</protein>
<comment type="caution">
    <text evidence="7">The sequence shown here is derived from an EMBL/GenBank/DDBJ whole genome shotgun (WGS) entry which is preliminary data.</text>
</comment>
<dbReference type="InterPro" id="IPR027417">
    <property type="entry name" value="P-loop_NTPase"/>
</dbReference>
<feature type="region of interest" description="Disordered" evidence="5">
    <location>
        <begin position="134"/>
        <end position="155"/>
    </location>
</feature>